<dbReference type="InterPro" id="IPR056884">
    <property type="entry name" value="NPHP3-like_N"/>
</dbReference>
<feature type="domain" description="Nephrocystin 3-like N-terminal" evidence="2">
    <location>
        <begin position="158"/>
        <end position="331"/>
    </location>
</feature>
<name>A0A9P3CEH5_9PEZI</name>
<dbReference type="InterPro" id="IPR002110">
    <property type="entry name" value="Ankyrin_rpt"/>
</dbReference>
<dbReference type="EMBL" id="BOLY01000003">
    <property type="protein sequence ID" value="GIZ42804.1"/>
    <property type="molecule type" value="Genomic_DNA"/>
</dbReference>
<keyword evidence="1" id="KW-0677">Repeat</keyword>
<dbReference type="PANTHER" id="PTHR10039:SF5">
    <property type="entry name" value="NACHT DOMAIN-CONTAINING PROTEIN"/>
    <property type="match status" value="1"/>
</dbReference>
<dbReference type="Proteomes" id="UP000825890">
    <property type="component" value="Unassembled WGS sequence"/>
</dbReference>
<comment type="caution">
    <text evidence="3">The sequence shown here is derived from an EMBL/GenBank/DDBJ whole genome shotgun (WGS) entry which is preliminary data.</text>
</comment>
<dbReference type="PANTHER" id="PTHR10039">
    <property type="entry name" value="AMELOGENIN"/>
    <property type="match status" value="1"/>
</dbReference>
<evidence type="ECO:0000313" key="4">
    <source>
        <dbReference type="Proteomes" id="UP000825890"/>
    </source>
</evidence>
<protein>
    <recommendedName>
        <fullName evidence="2">Nephrocystin 3-like N-terminal domain-containing protein</fullName>
    </recommendedName>
</protein>
<dbReference type="Gene3D" id="3.40.50.300">
    <property type="entry name" value="P-loop containing nucleotide triphosphate hydrolases"/>
    <property type="match status" value="1"/>
</dbReference>
<gene>
    <name evidence="3" type="ORF">CKM354_000605800</name>
</gene>
<dbReference type="GeneID" id="68291633"/>
<organism evidence="3 4">
    <name type="scientific">Cercospora kikuchii</name>
    <dbReference type="NCBI Taxonomy" id="84275"/>
    <lineage>
        <taxon>Eukaryota</taxon>
        <taxon>Fungi</taxon>
        <taxon>Dikarya</taxon>
        <taxon>Ascomycota</taxon>
        <taxon>Pezizomycotina</taxon>
        <taxon>Dothideomycetes</taxon>
        <taxon>Dothideomycetidae</taxon>
        <taxon>Mycosphaerellales</taxon>
        <taxon>Mycosphaerellaceae</taxon>
        <taxon>Cercospora</taxon>
    </lineage>
</organism>
<dbReference type="Pfam" id="PF24883">
    <property type="entry name" value="NPHP3_N"/>
    <property type="match status" value="1"/>
</dbReference>
<dbReference type="InterPro" id="IPR027417">
    <property type="entry name" value="P-loop_NTPase"/>
</dbReference>
<dbReference type="OrthoDB" id="195446at2759"/>
<proteinExistence type="predicted"/>
<evidence type="ECO:0000259" key="2">
    <source>
        <dbReference type="Pfam" id="PF24883"/>
    </source>
</evidence>
<dbReference type="Pfam" id="PF12796">
    <property type="entry name" value="Ank_2"/>
    <property type="match status" value="2"/>
</dbReference>
<keyword evidence="4" id="KW-1185">Reference proteome</keyword>
<dbReference type="SUPFAM" id="SSF52540">
    <property type="entry name" value="P-loop containing nucleoside triphosphate hydrolases"/>
    <property type="match status" value="1"/>
</dbReference>
<accession>A0A9P3CEH5</accession>
<reference evidence="3 4" key="1">
    <citation type="submission" date="2021-01" db="EMBL/GenBank/DDBJ databases">
        <title>Cercospora kikuchii MAFF 305040 whole genome shotgun sequence.</title>
        <authorList>
            <person name="Kashiwa T."/>
            <person name="Suzuki T."/>
        </authorList>
    </citation>
    <scope>NUCLEOTIDE SEQUENCE [LARGE SCALE GENOMIC DNA]</scope>
    <source>
        <strain evidence="3 4">MAFF 305040</strain>
    </source>
</reference>
<dbReference type="InterPro" id="IPR036770">
    <property type="entry name" value="Ankyrin_rpt-contain_sf"/>
</dbReference>
<evidence type="ECO:0000313" key="3">
    <source>
        <dbReference type="EMBL" id="GIZ42804.1"/>
    </source>
</evidence>
<dbReference type="SMART" id="SM00248">
    <property type="entry name" value="ANK"/>
    <property type="match status" value="6"/>
</dbReference>
<dbReference type="AlphaFoldDB" id="A0A9P3CEH5"/>
<dbReference type="SUPFAM" id="SSF48403">
    <property type="entry name" value="Ankyrin repeat"/>
    <property type="match status" value="1"/>
</dbReference>
<dbReference type="RefSeq" id="XP_044657291.1">
    <property type="nucleotide sequence ID" value="XM_044801356.1"/>
</dbReference>
<dbReference type="Gene3D" id="1.25.40.20">
    <property type="entry name" value="Ankyrin repeat-containing domain"/>
    <property type="match status" value="2"/>
</dbReference>
<evidence type="ECO:0000256" key="1">
    <source>
        <dbReference type="ARBA" id="ARBA00022737"/>
    </source>
</evidence>
<sequence length="871" mass="98281">MNQLFDKICPKVGANSLQRTWKGTSAIVSGKDIKLQDLWTSIRNHLDTLEAKHILDIGDQLDDLTKIVRSLADEREASNQYSVAGSMYQINGGTMFHNSGDQATNYQAGGSQSFVFNNRNVHVSLKKDDDGSPLQCLSSLAFPQMTARGDFGLKQQVSCDWALENSSYTKWHAQGGLLCVRGRAGTGKSTLMEAIVTDLRHRTPNTLTLSFYFNRRGQPLQYTPHGLFRSMLHQLLSQDELLLSEFCRDIGFAKRVREYGKPGTNWDWVDIDLASSFLKYCEQYANKHEKIRIMIDALDETNENSARELLRWFEKLFHKATKTIAICISCRPYPRVGSSWICMDMEQMNGAAIEAYVCSTLKHGMCAKSTIDKERVINDIVQRAEGVFQWVVLVTRRVLSLEQESVESILADIRRTPAELDDVYRQILDQLDTRDKILAFPIFRWITLAVRPMSLTELRYGTSIDPFVRLQSTEEDCKNSVHWCMHDGDFRQRASRLSLGLIHVVPDVTGKTIVHFDHESVRGFMLRNGLRILEGREGMESEDELVGRGHSVLAATCVQLLAARNVRDAELDACSDRRFQGTSMALGDAMGFLEYATMHWMIHARKAEAAGLSQKRLITLTSWPSNEVWVRWNQLFESWRQSFVAGRDLYKRTTLQHLAARYGLLSIVTELINQSSRNGILSEKLFWWRWKPDGMLSKDDNHRTPISRAAEGGHYEAVKMLLEVSKSSADYYNSWGNTPIIGASWGGHTEVVRLLLSTGKVNLYRNGPSQAWPLVIAAMNGHELVVKLLLQTGKVDVNAVVDNGWTPLLRATEYGRTGVVKILLQEAKLDINAINNEDKTALDVARESGHLAIRKLLIASGARGANGRHNV</sequence>